<accession>A0A170MTV5</accession>
<name>A0A170MTV5_9FUSO</name>
<dbReference type="AlphaFoldDB" id="A0A170MTV5"/>
<protein>
    <submittedName>
        <fullName evidence="1">Uncharacterized protein</fullName>
    </submittedName>
</protein>
<gene>
    <name evidence="1" type="ORF">A2J07_07115</name>
</gene>
<sequence length="168" mass="19411">MIQKSKIIENAFLMLGSNDTYNDNKSKEYKIANQLLNKISVSILGETDFLFSSITTKLTSIGKNELGEYRFNIPEDFLGIVRAKNLCRLEGEFIFSKASELFLQYGRKLPLEEFPAYAENLLMLGLAKELSIAISAYNDRYQIIKQQYEDEKTNMLYKIGTQYNAWEE</sequence>
<evidence type="ECO:0000313" key="1">
    <source>
        <dbReference type="EMBL" id="KYL02844.1"/>
    </source>
</evidence>
<evidence type="ECO:0000313" key="2">
    <source>
        <dbReference type="Proteomes" id="UP000075816"/>
    </source>
</evidence>
<comment type="caution">
    <text evidence="1">The sequence shown here is derived from an EMBL/GenBank/DDBJ whole genome shotgun (WGS) entry which is preliminary data.</text>
</comment>
<proteinExistence type="predicted"/>
<dbReference type="GeneID" id="75075480"/>
<organism evidence="1 2">
    <name type="scientific">Fusobacterium necrophorum subsp. funduliforme</name>
    <dbReference type="NCBI Taxonomy" id="143387"/>
    <lineage>
        <taxon>Bacteria</taxon>
        <taxon>Fusobacteriati</taxon>
        <taxon>Fusobacteriota</taxon>
        <taxon>Fusobacteriia</taxon>
        <taxon>Fusobacteriales</taxon>
        <taxon>Fusobacteriaceae</taxon>
        <taxon>Fusobacterium</taxon>
    </lineage>
</organism>
<dbReference type="Proteomes" id="UP000075816">
    <property type="component" value="Unassembled WGS sequence"/>
</dbReference>
<dbReference type="RefSeq" id="WP_062623844.1">
    <property type="nucleotide sequence ID" value="NZ_CAXOUE010000005.1"/>
</dbReference>
<dbReference type="EMBL" id="LVEA01000064">
    <property type="protein sequence ID" value="KYL02844.1"/>
    <property type="molecule type" value="Genomic_DNA"/>
</dbReference>
<reference evidence="1 2" key="1">
    <citation type="submission" date="2016-03" db="EMBL/GenBank/DDBJ databases">
        <title>Comparative genomics of human isolates of Fusobacterium necrophorum.</title>
        <authorList>
            <person name="Jensen A."/>
            <person name="Bank S."/>
            <person name="Andersen P.S."/>
            <person name="Kristensen L.H."/>
            <person name="Prag J."/>
        </authorList>
    </citation>
    <scope>NUCLEOTIDE SEQUENCE [LARGE SCALE GENOMIC DNA]</scope>
    <source>
        <strain evidence="1 2">LS_1264</strain>
    </source>
</reference>